<dbReference type="OrthoDB" id="283576at2"/>
<keyword evidence="1" id="KW-0732">Signal</keyword>
<feature type="signal peptide" evidence="1">
    <location>
        <begin position="1"/>
        <end position="16"/>
    </location>
</feature>
<comment type="caution">
    <text evidence="3">The sequence shown here is derived from an EMBL/GenBank/DDBJ whole genome shotgun (WGS) entry which is preliminary data.</text>
</comment>
<feature type="domain" description="Glycine zipper" evidence="2">
    <location>
        <begin position="34"/>
        <end position="77"/>
    </location>
</feature>
<proteinExistence type="predicted"/>
<evidence type="ECO:0000313" key="4">
    <source>
        <dbReference type="Proteomes" id="UP000253562"/>
    </source>
</evidence>
<dbReference type="EMBL" id="QPEX01000025">
    <property type="protein sequence ID" value="RCS48315.1"/>
    <property type="molecule type" value="Genomic_DNA"/>
</dbReference>
<protein>
    <recommendedName>
        <fullName evidence="2">Glycine zipper domain-containing protein</fullName>
    </recommendedName>
</protein>
<accession>A0A368KSL2</accession>
<dbReference type="AlphaFoldDB" id="A0A368KSL2"/>
<dbReference type="PROSITE" id="PS51257">
    <property type="entry name" value="PROKAR_LIPOPROTEIN"/>
    <property type="match status" value="1"/>
</dbReference>
<organism evidence="3 4">
    <name type="scientific">Bremerella cremea</name>
    <dbReference type="NCBI Taxonomy" id="1031537"/>
    <lineage>
        <taxon>Bacteria</taxon>
        <taxon>Pseudomonadati</taxon>
        <taxon>Planctomycetota</taxon>
        <taxon>Planctomycetia</taxon>
        <taxon>Pirellulales</taxon>
        <taxon>Pirellulaceae</taxon>
        <taxon>Bremerella</taxon>
    </lineage>
</organism>
<dbReference type="RefSeq" id="WP_114369244.1">
    <property type="nucleotide sequence ID" value="NZ_QPEX01000025.1"/>
</dbReference>
<dbReference type="Proteomes" id="UP000253562">
    <property type="component" value="Unassembled WGS sequence"/>
</dbReference>
<evidence type="ECO:0000259" key="2">
    <source>
        <dbReference type="Pfam" id="PF13488"/>
    </source>
</evidence>
<sequence length="207" mass="21718">MRYVAPLLLMATTVLAGSAGCRSPYYQDKLALLGAGTGALAGAAIGNASGHSTGGAIIGGIVGATAGGAVGSHIDEVEERNQALFQQRLGRSVEGATTFQDVIAMSGAGLSDQVITTHIRRHGVAQVPQAQDLIFLKNNGVSDTVITALQSPPPTEVVQTMAPPPRTVIVEEYHYGRPYWGPPPRRYYHRHHCPPPPGVSWGVSFGN</sequence>
<name>A0A368KSL2_9BACT</name>
<evidence type="ECO:0000313" key="3">
    <source>
        <dbReference type="EMBL" id="RCS48315.1"/>
    </source>
</evidence>
<evidence type="ECO:0000256" key="1">
    <source>
        <dbReference type="SAM" id="SignalP"/>
    </source>
</evidence>
<reference evidence="3 4" key="1">
    <citation type="submission" date="2018-07" db="EMBL/GenBank/DDBJ databases">
        <title>Comparative genomes isolates from brazilian mangrove.</title>
        <authorList>
            <person name="De Araujo J.E."/>
            <person name="Taketani R.G."/>
            <person name="Silva M.C.P."/>
            <person name="Lourenco M.V."/>
            <person name="Oliveira V.M."/>
            <person name="Andreote F.D."/>
        </authorList>
    </citation>
    <scope>NUCLEOTIDE SEQUENCE [LARGE SCALE GENOMIC DNA]</scope>
    <source>
        <strain evidence="3 4">HEX PRIS-MGV</strain>
    </source>
</reference>
<dbReference type="InterPro" id="IPR039567">
    <property type="entry name" value="Gly-zipper"/>
</dbReference>
<gene>
    <name evidence="3" type="ORF">DTL42_13400</name>
</gene>
<feature type="chain" id="PRO_5016752621" description="Glycine zipper domain-containing protein" evidence="1">
    <location>
        <begin position="17"/>
        <end position="207"/>
    </location>
</feature>
<dbReference type="Pfam" id="PF13488">
    <property type="entry name" value="Gly-zipper_Omp"/>
    <property type="match status" value="1"/>
</dbReference>